<evidence type="ECO:0000313" key="2">
    <source>
        <dbReference type="Proteomes" id="UP000004986"/>
    </source>
</evidence>
<sequence>AWVSYEWIEKGLYRRMKAWLDARRAVSQAQVLT</sequence>
<dbReference type="EMBL" id="AEAI01001782">
    <property type="protein sequence ID" value="EGH46795.1"/>
    <property type="molecule type" value="Genomic_DNA"/>
</dbReference>
<evidence type="ECO:0000313" key="1">
    <source>
        <dbReference type="EMBL" id="EGH46795.1"/>
    </source>
</evidence>
<name>F3GI92_PSESJ</name>
<gene>
    <name evidence="1" type="ORF">PSYPI_32653</name>
</gene>
<reference evidence="1 2" key="1">
    <citation type="journal article" date="2011" name="PLoS Pathog.">
        <title>Dynamic evolution of pathogenicity revealed by sequencing and comparative genomics of 19 Pseudomonas syringae isolates.</title>
        <authorList>
            <person name="Baltrus D.A."/>
            <person name="Nishimura M.T."/>
            <person name="Romanchuk A."/>
            <person name="Chang J.H."/>
            <person name="Mukhtar M.S."/>
            <person name="Cherkis K."/>
            <person name="Roach J."/>
            <person name="Grant S.R."/>
            <person name="Jones C.D."/>
            <person name="Dangl J.L."/>
        </authorList>
    </citation>
    <scope>NUCLEOTIDE SEQUENCE [LARGE SCALE GENOMIC DNA]</scope>
    <source>
        <strain evidence="1 2">1704B</strain>
    </source>
</reference>
<protein>
    <submittedName>
        <fullName evidence="1">Acyltransferase 3</fullName>
    </submittedName>
</protein>
<keyword evidence="1" id="KW-0808">Transferase</keyword>
<dbReference type="Proteomes" id="UP000004986">
    <property type="component" value="Unassembled WGS sequence"/>
</dbReference>
<dbReference type="HOGENOM" id="CLU_3378984_0_0_6"/>
<proteinExistence type="predicted"/>
<keyword evidence="2" id="KW-1185">Reference proteome</keyword>
<comment type="caution">
    <text evidence="1">The sequence shown here is derived from an EMBL/GenBank/DDBJ whole genome shotgun (WGS) entry which is preliminary data.</text>
</comment>
<dbReference type="GO" id="GO:0016746">
    <property type="term" value="F:acyltransferase activity"/>
    <property type="evidence" value="ECO:0007669"/>
    <property type="project" value="UniProtKB-KW"/>
</dbReference>
<feature type="non-terminal residue" evidence="1">
    <location>
        <position position="1"/>
    </location>
</feature>
<accession>F3GI92</accession>
<organism evidence="1 2">
    <name type="scientific">Pseudomonas syringae pv. pisi str. 1704B</name>
    <dbReference type="NCBI Taxonomy" id="629263"/>
    <lineage>
        <taxon>Bacteria</taxon>
        <taxon>Pseudomonadati</taxon>
        <taxon>Pseudomonadota</taxon>
        <taxon>Gammaproteobacteria</taxon>
        <taxon>Pseudomonadales</taxon>
        <taxon>Pseudomonadaceae</taxon>
        <taxon>Pseudomonas</taxon>
        <taxon>Pseudomonas syringae</taxon>
    </lineage>
</organism>
<keyword evidence="1" id="KW-0012">Acyltransferase</keyword>
<dbReference type="AlphaFoldDB" id="F3GI92"/>